<dbReference type="RefSeq" id="WP_248684777.1">
    <property type="nucleotide sequence ID" value="NZ_JALPRY010000029.1"/>
</dbReference>
<evidence type="ECO:0008006" key="4">
    <source>
        <dbReference type="Google" id="ProtNLM"/>
    </source>
</evidence>
<sequence>MTTMDMITEDISHFIGLFQLAVEEAQLRNAYGDFSYYAPKHHLNSQPFVPDAFGAPYDFVGFDPEVNYKAPSYTAPLWHPKLSGDIAHPPIPTVGLDDSQDVIDHPDHLFLSAQLGRASLVRTIEPPGSVANYLVQAASLSDDDTFSVGGSGMVFSPEAIDKAEILEAARDALDASPLREFARPGSTTEIIDLIDSIAAELKGLAAAPLVAPEDAGNQPLFFVKQSDVLTGTYVNGQIGTVAPVLKDYFSPEDETDEEDAAAAEDEPRNENWEDDGPEPNVVVSPDGSITIDDRVEFVGGNNVAVNEAVVNNLWTGATVTAVVGNHVEVNAIVQTNVIQDSDAITSALEDWTKGDVPTELFNIATFERTDPLEDNADVAAATSGFPSAWAVAEIKGDLVITNWLEQYIFMSDNDIGILSSSGVTTNVIAGDNTSANHTSIFELSKRYDLIIVGGSLYDASIIHQTNILFDNDVVGAVAGFETAGHGTVSHGSNLLWNEALIRNVGGGDRFGDMSEGYAETAQDFASGAYRLHSDVLTDPSFAGRGALSVLYVSGDLVNIQYIKQTAILGDSDQIALAMKAVRPDSDAEWSIATGGNTLINAAAIVDLDSFGRTYVGGEQYSQETLFQAELITHRPELLGLDPNVLVNEAVLFLDDAMLNDGAHATDHFTPPLHDAQYQHDGMQHMLG</sequence>
<proteinExistence type="predicted"/>
<protein>
    <recommendedName>
        <fullName evidence="4">Type I secretion protein</fullName>
    </recommendedName>
</protein>
<dbReference type="Proteomes" id="UP001202827">
    <property type="component" value="Unassembled WGS sequence"/>
</dbReference>
<evidence type="ECO:0000313" key="3">
    <source>
        <dbReference type="Proteomes" id="UP001202827"/>
    </source>
</evidence>
<feature type="compositionally biased region" description="Acidic residues" evidence="1">
    <location>
        <begin position="252"/>
        <end position="264"/>
    </location>
</feature>
<feature type="region of interest" description="Disordered" evidence="1">
    <location>
        <begin position="252"/>
        <end position="286"/>
    </location>
</feature>
<organism evidence="2 3">
    <name type="scientific">Neorhizobium turbinariae</name>
    <dbReference type="NCBI Taxonomy" id="2937795"/>
    <lineage>
        <taxon>Bacteria</taxon>
        <taxon>Pseudomonadati</taxon>
        <taxon>Pseudomonadota</taxon>
        <taxon>Alphaproteobacteria</taxon>
        <taxon>Hyphomicrobiales</taxon>
        <taxon>Rhizobiaceae</taxon>
        <taxon>Rhizobium/Agrobacterium group</taxon>
        <taxon>Neorhizobium</taxon>
    </lineage>
</organism>
<name>A0ABT0IX89_9HYPH</name>
<comment type="caution">
    <text evidence="2">The sequence shown here is derived from an EMBL/GenBank/DDBJ whole genome shotgun (WGS) entry which is preliminary data.</text>
</comment>
<evidence type="ECO:0000256" key="1">
    <source>
        <dbReference type="SAM" id="MobiDB-lite"/>
    </source>
</evidence>
<dbReference type="EMBL" id="JALPRY010000029">
    <property type="protein sequence ID" value="MCK8782478.1"/>
    <property type="molecule type" value="Genomic_DNA"/>
</dbReference>
<gene>
    <name evidence="2" type="ORF">M0654_21105</name>
</gene>
<evidence type="ECO:0000313" key="2">
    <source>
        <dbReference type="EMBL" id="MCK8782478.1"/>
    </source>
</evidence>
<accession>A0ABT0IX89</accession>
<reference evidence="2 3" key="1">
    <citation type="submission" date="2022-04" db="EMBL/GenBank/DDBJ databases">
        <title>Rhizobium coralii sp. nov., isolated from coral Turbinaria peltata.</title>
        <authorList>
            <person name="Sun H."/>
        </authorList>
    </citation>
    <scope>NUCLEOTIDE SEQUENCE [LARGE SCALE GENOMIC DNA]</scope>
    <source>
        <strain evidence="2 3">NTR19</strain>
    </source>
</reference>
<keyword evidence="3" id="KW-1185">Reference proteome</keyword>